<keyword evidence="3" id="KW-1005">Bacterial flagellum biogenesis</keyword>
<comment type="similarity">
    <text evidence="2">Belongs to the FliK family.</text>
</comment>
<dbReference type="InterPro" id="IPR038610">
    <property type="entry name" value="FliK-like_C_sf"/>
</dbReference>
<dbReference type="PANTHER" id="PTHR37533">
    <property type="entry name" value="FLAGELLAR HOOK-LENGTH CONTROL PROTEIN"/>
    <property type="match status" value="1"/>
</dbReference>
<name>A0A831W623_9GAMM</name>
<evidence type="ECO:0000313" key="6">
    <source>
        <dbReference type="EMBL" id="HEB94836.1"/>
    </source>
</evidence>
<evidence type="ECO:0000259" key="5">
    <source>
        <dbReference type="Pfam" id="PF02120"/>
    </source>
</evidence>
<feature type="domain" description="Flagellar hook-length control protein-like C-terminal" evidence="5">
    <location>
        <begin position="264"/>
        <end position="345"/>
    </location>
</feature>
<organism evidence="6">
    <name type="scientific">Sedimenticola thiotaurini</name>
    <dbReference type="NCBI Taxonomy" id="1543721"/>
    <lineage>
        <taxon>Bacteria</taxon>
        <taxon>Pseudomonadati</taxon>
        <taxon>Pseudomonadota</taxon>
        <taxon>Gammaproteobacteria</taxon>
        <taxon>Chromatiales</taxon>
        <taxon>Sedimenticolaceae</taxon>
        <taxon>Sedimenticola</taxon>
    </lineage>
</organism>
<dbReference type="Proteomes" id="UP000886251">
    <property type="component" value="Unassembled WGS sequence"/>
</dbReference>
<dbReference type="InterPro" id="IPR052563">
    <property type="entry name" value="FliK"/>
</dbReference>
<dbReference type="Pfam" id="PF02120">
    <property type="entry name" value="Flg_hook"/>
    <property type="match status" value="1"/>
</dbReference>
<sequence>MTNPSNGTGGAGIMPLLQTPSAQSAPANGAPVTAQGAEFTEIIDQALALAGTGTTGTGTTGEAVLAGLVSTAAGQAEMGGKLLPPTAEFAAENSDDLEEGEAIELFGMLGLTLAGPAQEVIDRNGLPVQAAPPEGDPGVGAQTPLQTVLRDLLRERPVDGRTAPPADPRPNPMAGGAVPGDGQPLPAPMPVAAESQPLSPSFQAGVAEAPDAPLLDEGGRQQFGHVLSGAASQPPPQRPGAAQMAPPPLEVATGEPGWERGVGERILWMAGKSLQAASIQLNPRHLGPIEIQLSLQHDQASVSFSAQHAVVRDALEAAIPRLREMFADNNLQLVNVDVGQQRDGSGAAVAQQFQGRNPGGGEGGQPQDGGGRAPDTGTDVVLPSATALGLLDDYA</sequence>
<keyword evidence="6" id="KW-0969">Cilium</keyword>
<dbReference type="EMBL" id="DRKP01000006">
    <property type="protein sequence ID" value="HEB94836.1"/>
    <property type="molecule type" value="Genomic_DNA"/>
</dbReference>
<dbReference type="Gene3D" id="3.30.750.140">
    <property type="match status" value="1"/>
</dbReference>
<evidence type="ECO:0000256" key="2">
    <source>
        <dbReference type="ARBA" id="ARBA00009149"/>
    </source>
</evidence>
<dbReference type="InterPro" id="IPR001635">
    <property type="entry name" value="Flag_hook_Flik"/>
</dbReference>
<dbReference type="AlphaFoldDB" id="A0A831W623"/>
<feature type="region of interest" description="Disordered" evidence="4">
    <location>
        <begin position="226"/>
        <end position="245"/>
    </location>
</feature>
<feature type="region of interest" description="Disordered" evidence="4">
    <location>
        <begin position="155"/>
        <end position="196"/>
    </location>
</feature>
<dbReference type="GO" id="GO:0009424">
    <property type="term" value="C:bacterial-type flagellum hook"/>
    <property type="evidence" value="ECO:0007669"/>
    <property type="project" value="InterPro"/>
</dbReference>
<reference evidence="6" key="1">
    <citation type="journal article" date="2020" name="mSystems">
        <title>Genome- and Community-Level Interaction Insights into Carbon Utilization and Element Cycling Functions of Hydrothermarchaeota in Hydrothermal Sediment.</title>
        <authorList>
            <person name="Zhou Z."/>
            <person name="Liu Y."/>
            <person name="Xu W."/>
            <person name="Pan J."/>
            <person name="Luo Z.H."/>
            <person name="Li M."/>
        </authorList>
    </citation>
    <scope>NUCLEOTIDE SEQUENCE [LARGE SCALE GENOMIC DNA]</scope>
    <source>
        <strain evidence="6">HyVt-443</strain>
    </source>
</reference>
<feature type="region of interest" description="Disordered" evidence="4">
    <location>
        <begin position="344"/>
        <end position="382"/>
    </location>
</feature>
<keyword evidence="6" id="KW-0966">Cell projection</keyword>
<accession>A0A831W623</accession>
<feature type="compositionally biased region" description="Gly residues" evidence="4">
    <location>
        <begin position="357"/>
        <end position="372"/>
    </location>
</feature>
<evidence type="ECO:0000256" key="3">
    <source>
        <dbReference type="ARBA" id="ARBA00022795"/>
    </source>
</evidence>
<dbReference type="InterPro" id="IPR021136">
    <property type="entry name" value="Flagellar_hook_control-like_C"/>
</dbReference>
<feature type="region of interest" description="Disordered" evidence="4">
    <location>
        <begin position="1"/>
        <end position="30"/>
    </location>
</feature>
<evidence type="ECO:0000256" key="4">
    <source>
        <dbReference type="SAM" id="MobiDB-lite"/>
    </source>
</evidence>
<gene>
    <name evidence="6" type="ORF">ENI96_00195</name>
</gene>
<keyword evidence="6" id="KW-0282">Flagellum</keyword>
<dbReference type="PRINTS" id="PR01007">
    <property type="entry name" value="FLGHOOKFLIK"/>
</dbReference>
<dbReference type="GO" id="GO:0044780">
    <property type="term" value="P:bacterial-type flagellum assembly"/>
    <property type="evidence" value="ECO:0007669"/>
    <property type="project" value="InterPro"/>
</dbReference>
<comment type="caution">
    <text evidence="6">The sequence shown here is derived from an EMBL/GenBank/DDBJ whole genome shotgun (WGS) entry which is preliminary data.</text>
</comment>
<protein>
    <submittedName>
        <fullName evidence="6">Flagellar hook-length control protein FliK</fullName>
    </submittedName>
</protein>
<comment type="function">
    <text evidence="1">Controls the length of the flagellar hook.</text>
</comment>
<dbReference type="PANTHER" id="PTHR37533:SF2">
    <property type="entry name" value="FLAGELLAR HOOK-LENGTH CONTROL PROTEIN"/>
    <property type="match status" value="1"/>
</dbReference>
<dbReference type="CDD" id="cd17470">
    <property type="entry name" value="T3SS_Flik_C"/>
    <property type="match status" value="1"/>
</dbReference>
<proteinExistence type="inferred from homology"/>
<evidence type="ECO:0000256" key="1">
    <source>
        <dbReference type="ARBA" id="ARBA00003944"/>
    </source>
</evidence>